<dbReference type="EMBL" id="JMIB01000018">
    <property type="protein sequence ID" value="KDM91816.1"/>
    <property type="molecule type" value="Genomic_DNA"/>
</dbReference>
<name>A0A066RRT0_9GAMM</name>
<gene>
    <name evidence="1" type="ORF">EA58_09930</name>
</gene>
<organism evidence="1 2">
    <name type="scientific">Photobacterium galatheae</name>
    <dbReference type="NCBI Taxonomy" id="1654360"/>
    <lineage>
        <taxon>Bacteria</taxon>
        <taxon>Pseudomonadati</taxon>
        <taxon>Pseudomonadota</taxon>
        <taxon>Gammaproteobacteria</taxon>
        <taxon>Vibrionales</taxon>
        <taxon>Vibrionaceae</taxon>
        <taxon>Photobacterium</taxon>
    </lineage>
</organism>
<reference evidence="1 2" key="1">
    <citation type="submission" date="2014-04" db="EMBL/GenBank/DDBJ databases">
        <title>Draft genome sequence of Photobacterium halotolerans S2753: a solonamide, ngercheumicin and holomycin producer.</title>
        <authorList>
            <person name="Machado H.R."/>
            <person name="Gram L."/>
        </authorList>
    </citation>
    <scope>NUCLEOTIDE SEQUENCE [LARGE SCALE GENOMIC DNA]</scope>
    <source>
        <strain evidence="1 2">S2753</strain>
    </source>
</reference>
<accession>A0A066RRT0</accession>
<comment type="caution">
    <text evidence="1">The sequence shown here is derived from an EMBL/GenBank/DDBJ whole genome shotgun (WGS) entry which is preliminary data.</text>
</comment>
<proteinExistence type="predicted"/>
<sequence>MKEMVILVHKVTNTAYASGNKQFFDKSKDELLKVIQDRTKHGSNQNFLNWSSRFRSVDELDCVFIKCPESGDAKIQSKILMHANGWAEISQQTLEKNVD</sequence>
<dbReference type="AlphaFoldDB" id="A0A066RRT0"/>
<dbReference type="RefSeq" id="WP_036751747.1">
    <property type="nucleotide sequence ID" value="NZ_JAGSGC010000001.1"/>
</dbReference>
<dbReference type="STRING" id="1654360.EA58_09930"/>
<dbReference type="Proteomes" id="UP000027192">
    <property type="component" value="Unassembled WGS sequence"/>
</dbReference>
<protein>
    <submittedName>
        <fullName evidence="1">Uncharacterized protein</fullName>
    </submittedName>
</protein>
<dbReference type="OrthoDB" id="9928306at2"/>
<evidence type="ECO:0000313" key="2">
    <source>
        <dbReference type="Proteomes" id="UP000027192"/>
    </source>
</evidence>
<keyword evidence="2" id="KW-1185">Reference proteome</keyword>
<evidence type="ECO:0000313" key="1">
    <source>
        <dbReference type="EMBL" id="KDM91816.1"/>
    </source>
</evidence>